<dbReference type="EnsemblMetazoa" id="GPAI008888-RA">
    <property type="protein sequence ID" value="GPAI008888-PA"/>
    <property type="gene ID" value="GPAI008888"/>
</dbReference>
<dbReference type="AlphaFoldDB" id="A0A1A9ZAP8"/>
<accession>A0A1A9ZAP8</accession>
<keyword evidence="2" id="KW-1185">Reference proteome</keyword>
<proteinExistence type="predicted"/>
<evidence type="ECO:0000313" key="2">
    <source>
        <dbReference type="Proteomes" id="UP000092445"/>
    </source>
</evidence>
<reference evidence="1" key="2">
    <citation type="submission" date="2020-05" db="UniProtKB">
        <authorList>
            <consortium name="EnsemblMetazoa"/>
        </authorList>
    </citation>
    <scope>IDENTIFICATION</scope>
    <source>
        <strain evidence="1">IAEA</strain>
    </source>
</reference>
<organism evidence="1 2">
    <name type="scientific">Glossina pallidipes</name>
    <name type="common">Tsetse fly</name>
    <dbReference type="NCBI Taxonomy" id="7398"/>
    <lineage>
        <taxon>Eukaryota</taxon>
        <taxon>Metazoa</taxon>
        <taxon>Ecdysozoa</taxon>
        <taxon>Arthropoda</taxon>
        <taxon>Hexapoda</taxon>
        <taxon>Insecta</taxon>
        <taxon>Pterygota</taxon>
        <taxon>Neoptera</taxon>
        <taxon>Endopterygota</taxon>
        <taxon>Diptera</taxon>
        <taxon>Brachycera</taxon>
        <taxon>Muscomorpha</taxon>
        <taxon>Hippoboscoidea</taxon>
        <taxon>Glossinidae</taxon>
        <taxon>Glossina</taxon>
    </lineage>
</organism>
<dbReference type="VEuPathDB" id="VectorBase:GPAI008888"/>
<evidence type="ECO:0000313" key="1">
    <source>
        <dbReference type="EnsemblMetazoa" id="GPAI008888-PA"/>
    </source>
</evidence>
<name>A0A1A9ZAP8_GLOPL</name>
<dbReference type="Proteomes" id="UP000092445">
    <property type="component" value="Unassembled WGS sequence"/>
</dbReference>
<reference evidence="2" key="1">
    <citation type="submission" date="2014-03" db="EMBL/GenBank/DDBJ databases">
        <authorList>
            <person name="Aksoy S."/>
            <person name="Warren W."/>
            <person name="Wilson R.K."/>
        </authorList>
    </citation>
    <scope>NUCLEOTIDE SEQUENCE [LARGE SCALE GENOMIC DNA]</scope>
    <source>
        <strain evidence="2">IAEA</strain>
    </source>
</reference>
<protein>
    <submittedName>
        <fullName evidence="1">Uncharacterized protein</fullName>
    </submittedName>
</protein>
<sequence length="168" mass="19487">MSSSVGSEELVQVQIYVEIGKQATRKRNDNFNISLICCGGHENENWGIVLLMRKVQGNRLNKDTLFCTEKFLLDQLFWKIFENQFLFFILGRLSTNHKIMKHQKEDEDKDVILALRSRQWTILGTDGHEQIDSEFPSLQSIILIIKTLIFMTPAVAGPYQLECTKLMY</sequence>